<dbReference type="GO" id="GO:0005524">
    <property type="term" value="F:ATP binding"/>
    <property type="evidence" value="ECO:0007669"/>
    <property type="project" value="UniProtKB-KW"/>
</dbReference>
<dbReference type="Pfam" id="PF00158">
    <property type="entry name" value="Sigma54_activat"/>
    <property type="match status" value="1"/>
</dbReference>
<dbReference type="EMBL" id="CP070608">
    <property type="protein sequence ID" value="QSE97991.1"/>
    <property type="molecule type" value="Genomic_DNA"/>
</dbReference>
<dbReference type="InterPro" id="IPR011006">
    <property type="entry name" value="CheY-like_superfamily"/>
</dbReference>
<keyword evidence="9" id="KW-1185">Reference proteome</keyword>
<dbReference type="InterPro" id="IPR002078">
    <property type="entry name" value="Sigma_54_int"/>
</dbReference>
<evidence type="ECO:0000256" key="2">
    <source>
        <dbReference type="ARBA" id="ARBA00022840"/>
    </source>
</evidence>
<dbReference type="PANTHER" id="PTHR32071">
    <property type="entry name" value="TRANSCRIPTIONAL REGULATORY PROTEIN"/>
    <property type="match status" value="1"/>
</dbReference>
<feature type="domain" description="Sigma-54 factor interaction" evidence="6">
    <location>
        <begin position="156"/>
        <end position="384"/>
    </location>
</feature>
<reference evidence="8" key="1">
    <citation type="submission" date="2021-02" db="EMBL/GenBank/DDBJ databases">
        <title>Fulvivirga sp. S481 isolated from sea water.</title>
        <authorList>
            <person name="Bae S.S."/>
            <person name="Baek K."/>
        </authorList>
    </citation>
    <scope>NUCLEOTIDE SEQUENCE</scope>
    <source>
        <strain evidence="8">S481</strain>
    </source>
</reference>
<dbReference type="GO" id="GO:0006355">
    <property type="term" value="P:regulation of DNA-templated transcription"/>
    <property type="evidence" value="ECO:0007669"/>
    <property type="project" value="InterPro"/>
</dbReference>
<keyword evidence="3" id="KW-0805">Transcription regulation</keyword>
<dbReference type="FunFam" id="3.40.50.300:FF:000006">
    <property type="entry name" value="DNA-binding transcriptional regulator NtrC"/>
    <property type="match status" value="1"/>
</dbReference>
<evidence type="ECO:0000259" key="6">
    <source>
        <dbReference type="PROSITE" id="PS50045"/>
    </source>
</evidence>
<dbReference type="InterPro" id="IPR058031">
    <property type="entry name" value="AAA_lid_NorR"/>
</dbReference>
<keyword evidence="2" id="KW-0067">ATP-binding</keyword>
<dbReference type="CDD" id="cd00156">
    <property type="entry name" value="REC"/>
    <property type="match status" value="1"/>
</dbReference>
<dbReference type="SUPFAM" id="SSF52540">
    <property type="entry name" value="P-loop containing nucleoside triphosphate hydrolases"/>
    <property type="match status" value="1"/>
</dbReference>
<dbReference type="PROSITE" id="PS50110">
    <property type="entry name" value="RESPONSE_REGULATORY"/>
    <property type="match status" value="1"/>
</dbReference>
<dbReference type="Gene3D" id="1.10.10.60">
    <property type="entry name" value="Homeodomain-like"/>
    <property type="match status" value="1"/>
</dbReference>
<dbReference type="Pfam" id="PF02954">
    <property type="entry name" value="HTH_8"/>
    <property type="match status" value="1"/>
</dbReference>
<accession>A0A975A1M5</accession>
<keyword evidence="4" id="KW-0804">Transcription</keyword>
<dbReference type="SUPFAM" id="SSF52172">
    <property type="entry name" value="CheY-like"/>
    <property type="match status" value="1"/>
</dbReference>
<dbReference type="InterPro" id="IPR025944">
    <property type="entry name" value="Sigma_54_int_dom_CS"/>
</dbReference>
<dbReference type="Gene3D" id="1.10.8.60">
    <property type="match status" value="1"/>
</dbReference>
<dbReference type="SMART" id="SM00448">
    <property type="entry name" value="REC"/>
    <property type="match status" value="1"/>
</dbReference>
<organism evidence="8 9">
    <name type="scientific">Fulvivirga lutea</name>
    <dbReference type="NCBI Taxonomy" id="2810512"/>
    <lineage>
        <taxon>Bacteria</taxon>
        <taxon>Pseudomonadati</taxon>
        <taxon>Bacteroidota</taxon>
        <taxon>Cytophagia</taxon>
        <taxon>Cytophagales</taxon>
        <taxon>Fulvivirgaceae</taxon>
        <taxon>Fulvivirga</taxon>
    </lineage>
</organism>
<feature type="domain" description="Response regulatory" evidence="7">
    <location>
        <begin position="7"/>
        <end position="126"/>
    </location>
</feature>
<dbReference type="AlphaFoldDB" id="A0A975A1M5"/>
<feature type="modified residue" description="4-aspartylphosphate" evidence="5">
    <location>
        <position position="56"/>
    </location>
</feature>
<dbReference type="Gene3D" id="3.40.50.2300">
    <property type="match status" value="1"/>
</dbReference>
<evidence type="ECO:0000313" key="8">
    <source>
        <dbReference type="EMBL" id="QSE97991.1"/>
    </source>
</evidence>
<dbReference type="PANTHER" id="PTHR32071:SF113">
    <property type="entry name" value="ALGINATE BIOSYNTHESIS TRANSCRIPTIONAL REGULATORY PROTEIN ALGB"/>
    <property type="match status" value="1"/>
</dbReference>
<dbReference type="Pfam" id="PF00072">
    <property type="entry name" value="Response_reg"/>
    <property type="match status" value="1"/>
</dbReference>
<dbReference type="InterPro" id="IPR009057">
    <property type="entry name" value="Homeodomain-like_sf"/>
</dbReference>
<evidence type="ECO:0000256" key="5">
    <source>
        <dbReference type="PROSITE-ProRule" id="PRU00169"/>
    </source>
</evidence>
<dbReference type="InterPro" id="IPR003593">
    <property type="entry name" value="AAA+_ATPase"/>
</dbReference>
<dbReference type="Pfam" id="PF25601">
    <property type="entry name" value="AAA_lid_14"/>
    <property type="match status" value="1"/>
</dbReference>
<dbReference type="CDD" id="cd00009">
    <property type="entry name" value="AAA"/>
    <property type="match status" value="1"/>
</dbReference>
<dbReference type="RefSeq" id="WP_205722499.1">
    <property type="nucleotide sequence ID" value="NZ_CP070608.1"/>
</dbReference>
<keyword evidence="5" id="KW-0597">Phosphoprotein</keyword>
<proteinExistence type="predicted"/>
<dbReference type="PRINTS" id="PR01590">
    <property type="entry name" value="HTHFIS"/>
</dbReference>
<dbReference type="SMART" id="SM00382">
    <property type="entry name" value="AAA"/>
    <property type="match status" value="1"/>
</dbReference>
<name>A0A975A1M5_9BACT</name>
<evidence type="ECO:0000313" key="9">
    <source>
        <dbReference type="Proteomes" id="UP000662783"/>
    </source>
</evidence>
<gene>
    <name evidence="8" type="ORF">JR347_02610</name>
</gene>
<sequence>MTNKEGSLLIVDDDLDVLHTARVILKPYFQKITVESNPQQLNYLINNEAFDVIILDMNYTNGVTTGKEGLYWLKYIIENIPDQLVIMMTAYGDIKLAVEAMKYGANDFVVKPWENEKFIATVNSAYLHSKSKKELKDIKSKQESVNKIFSSTHNTIIGESRSLTEVLSIAGKVASTDAAVLILGENGVGKEVIAQHIHNLSNRAGEPFIKVDLGSISESLFESELFGHVKGAFTDAKTDKEGRLSIAGNGTLFLDEIGNLSMAMQSKLLSVLQNKQVIPVGSTQPKSINARIISATNSSLSQMIEEKTFREDLLYRLNTVEIRIPALRERPDDIALLSKHYLQTFSKKYNKTLQFEESTLNYLSNYDWPGNVRELMHSIERAVIMSDSKEITKDDFILKSVNKVKRTDSLNIDEVEKELIEKALLKHDGNVSKAAKELGMGRTTIYRKMDKYNINY</sequence>
<dbReference type="InterPro" id="IPR027417">
    <property type="entry name" value="P-loop_NTPase"/>
</dbReference>
<dbReference type="Proteomes" id="UP000662783">
    <property type="component" value="Chromosome"/>
</dbReference>
<dbReference type="GO" id="GO:0043565">
    <property type="term" value="F:sequence-specific DNA binding"/>
    <property type="evidence" value="ECO:0007669"/>
    <property type="project" value="InterPro"/>
</dbReference>
<dbReference type="KEGG" id="fuv:JR347_02610"/>
<evidence type="ECO:0000256" key="3">
    <source>
        <dbReference type="ARBA" id="ARBA00023015"/>
    </source>
</evidence>
<dbReference type="SUPFAM" id="SSF46689">
    <property type="entry name" value="Homeodomain-like"/>
    <property type="match status" value="1"/>
</dbReference>
<keyword evidence="1" id="KW-0547">Nucleotide-binding</keyword>
<dbReference type="Gene3D" id="3.40.50.300">
    <property type="entry name" value="P-loop containing nucleotide triphosphate hydrolases"/>
    <property type="match status" value="1"/>
</dbReference>
<dbReference type="InterPro" id="IPR001789">
    <property type="entry name" value="Sig_transdc_resp-reg_receiver"/>
</dbReference>
<evidence type="ECO:0000256" key="4">
    <source>
        <dbReference type="ARBA" id="ARBA00023163"/>
    </source>
</evidence>
<evidence type="ECO:0000256" key="1">
    <source>
        <dbReference type="ARBA" id="ARBA00022741"/>
    </source>
</evidence>
<dbReference type="PROSITE" id="PS50045">
    <property type="entry name" value="SIGMA54_INTERACT_4"/>
    <property type="match status" value="1"/>
</dbReference>
<dbReference type="InterPro" id="IPR002197">
    <property type="entry name" value="HTH_Fis"/>
</dbReference>
<evidence type="ECO:0000259" key="7">
    <source>
        <dbReference type="PROSITE" id="PS50110"/>
    </source>
</evidence>
<protein>
    <submittedName>
        <fullName evidence="8">Sigma-54-dependent Fis family transcriptional regulator</fullName>
    </submittedName>
</protein>
<dbReference type="PROSITE" id="PS00688">
    <property type="entry name" value="SIGMA54_INTERACT_3"/>
    <property type="match status" value="1"/>
</dbReference>
<dbReference type="GO" id="GO:0000160">
    <property type="term" value="P:phosphorelay signal transduction system"/>
    <property type="evidence" value="ECO:0007669"/>
    <property type="project" value="InterPro"/>
</dbReference>